<dbReference type="STRING" id="1416801.SAMN05192553_102248"/>
<gene>
    <name evidence="6" type="ORF">SAMN05192553_102248</name>
</gene>
<dbReference type="AlphaFoldDB" id="A0A1H6W390"/>
<dbReference type="Pfam" id="PF21546">
    <property type="entry name" value="FGGY_C_2"/>
    <property type="match status" value="1"/>
</dbReference>
<evidence type="ECO:0000256" key="2">
    <source>
        <dbReference type="ARBA" id="ARBA00022679"/>
    </source>
</evidence>
<evidence type="ECO:0000259" key="5">
    <source>
        <dbReference type="Pfam" id="PF21546"/>
    </source>
</evidence>
<feature type="domain" description="Carbohydrate kinase FGGY N-terminal" evidence="4">
    <location>
        <begin position="6"/>
        <end position="215"/>
    </location>
</feature>
<dbReference type="InterPro" id="IPR049382">
    <property type="entry name" value="FGGY_C_2"/>
</dbReference>
<name>A0A1H6W390_9BACT</name>
<dbReference type="Proteomes" id="UP000199403">
    <property type="component" value="Unassembled WGS sequence"/>
</dbReference>
<sequence length="443" mass="50410">MPKPVIAIFDIGKTNKKFFLFDEDLNEINEEYIKFPTITDEDGDECDDLEKITTWARDTVEALCNNPEFEVKALNFSTYGASFVSIDENAKPLTPIYNYLKDFPEDLHREFYDAYPEATINLATASPTLGMLNSGLQLYWLKRKKPEVFKKIAYSLHLPQYISFLFSGEAVSEPTSIGCHTKLWDFPKKDYHEWVYKEGIDAKLPRQVPTTHSFERVICGKKVQVGVGIHDSSSALASYLIKIKEPFILISTGTWSITLNPFPNEELRLEELQNDCLNFLSIHGQTVKASRFFLGYELDHQLEKMNAAFGKESKYYKDILPDEAMVQGLLQEKTPGKFYPETIARTPLVASIFPENHWDVSGFTDFETAYHHLVYGLAKMQVASLLLAKGGSDTKKVYIDGGFVHNKVFIRFLTELLEGYELEFSDFPLGSAYGAALMLKAYS</sequence>
<proteinExistence type="inferred from homology"/>
<protein>
    <submittedName>
        <fullName evidence="6">Sugar (Pentulose or hexulose) kinase</fullName>
    </submittedName>
</protein>
<evidence type="ECO:0000259" key="4">
    <source>
        <dbReference type="Pfam" id="PF00370"/>
    </source>
</evidence>
<keyword evidence="2" id="KW-0808">Transferase</keyword>
<dbReference type="InterPro" id="IPR043129">
    <property type="entry name" value="ATPase_NBD"/>
</dbReference>
<evidence type="ECO:0000256" key="1">
    <source>
        <dbReference type="ARBA" id="ARBA00009156"/>
    </source>
</evidence>
<dbReference type="CDD" id="cd07772">
    <property type="entry name" value="ASKHA_NBD_FGGY_NaCK-like"/>
    <property type="match status" value="1"/>
</dbReference>
<keyword evidence="7" id="KW-1185">Reference proteome</keyword>
<dbReference type="PANTHER" id="PTHR10196:SF57">
    <property type="entry name" value="XYLULOSE KINASE"/>
    <property type="match status" value="1"/>
</dbReference>
<dbReference type="Pfam" id="PF00370">
    <property type="entry name" value="FGGY_N"/>
    <property type="match status" value="1"/>
</dbReference>
<dbReference type="Gene3D" id="3.30.420.40">
    <property type="match status" value="2"/>
</dbReference>
<evidence type="ECO:0000313" key="6">
    <source>
        <dbReference type="EMBL" id="SEJ07290.1"/>
    </source>
</evidence>
<dbReference type="GO" id="GO:0005997">
    <property type="term" value="P:xylulose metabolic process"/>
    <property type="evidence" value="ECO:0007669"/>
    <property type="project" value="TreeGrafter"/>
</dbReference>
<organism evidence="6 7">
    <name type="scientific">Cyclobacterium xiamenense</name>
    <dbReference type="NCBI Taxonomy" id="1297121"/>
    <lineage>
        <taxon>Bacteria</taxon>
        <taxon>Pseudomonadati</taxon>
        <taxon>Bacteroidota</taxon>
        <taxon>Cytophagia</taxon>
        <taxon>Cytophagales</taxon>
        <taxon>Cyclobacteriaceae</taxon>
        <taxon>Cyclobacterium</taxon>
    </lineage>
</organism>
<evidence type="ECO:0000313" key="7">
    <source>
        <dbReference type="Proteomes" id="UP000199403"/>
    </source>
</evidence>
<dbReference type="InterPro" id="IPR018484">
    <property type="entry name" value="FGGY_N"/>
</dbReference>
<accession>A0A1H6W390</accession>
<dbReference type="PANTHER" id="PTHR10196">
    <property type="entry name" value="SUGAR KINASE"/>
    <property type="match status" value="1"/>
</dbReference>
<dbReference type="SUPFAM" id="SSF53067">
    <property type="entry name" value="Actin-like ATPase domain"/>
    <property type="match status" value="2"/>
</dbReference>
<dbReference type="EMBL" id="FNZH01000002">
    <property type="protein sequence ID" value="SEJ07290.1"/>
    <property type="molecule type" value="Genomic_DNA"/>
</dbReference>
<dbReference type="GO" id="GO:0004856">
    <property type="term" value="F:D-xylulokinase activity"/>
    <property type="evidence" value="ECO:0007669"/>
    <property type="project" value="TreeGrafter"/>
</dbReference>
<comment type="similarity">
    <text evidence="1">Belongs to the FGGY kinase family.</text>
</comment>
<keyword evidence="3 6" id="KW-0418">Kinase</keyword>
<dbReference type="OrthoDB" id="9786272at2"/>
<feature type="domain" description="Carbohydrate kinase FGGY C-terminal" evidence="5">
    <location>
        <begin position="245"/>
        <end position="439"/>
    </location>
</feature>
<dbReference type="GO" id="GO:0005829">
    <property type="term" value="C:cytosol"/>
    <property type="evidence" value="ECO:0007669"/>
    <property type="project" value="TreeGrafter"/>
</dbReference>
<dbReference type="RefSeq" id="WP_092170888.1">
    <property type="nucleotide sequence ID" value="NZ_FNZH01000002.1"/>
</dbReference>
<reference evidence="7" key="1">
    <citation type="submission" date="2016-10" db="EMBL/GenBank/DDBJ databases">
        <authorList>
            <person name="Varghese N."/>
            <person name="Submissions S."/>
        </authorList>
    </citation>
    <scope>NUCLEOTIDE SEQUENCE [LARGE SCALE GENOMIC DNA]</scope>
    <source>
        <strain evidence="7">IBRC-M 10761</strain>
    </source>
</reference>
<evidence type="ECO:0000256" key="3">
    <source>
        <dbReference type="ARBA" id="ARBA00022777"/>
    </source>
</evidence>